<evidence type="ECO:0000313" key="13">
    <source>
        <dbReference type="Proteomes" id="UP000695022"/>
    </source>
</evidence>
<dbReference type="InterPro" id="IPR013699">
    <property type="entry name" value="Signal_recog_part_SRP72_RNA-bd"/>
</dbReference>
<dbReference type="Pfam" id="PF08492">
    <property type="entry name" value="SRP72"/>
    <property type="match status" value="1"/>
</dbReference>
<organism evidence="13 14">
    <name type="scientific">Priapulus caudatus</name>
    <name type="common">Priapulid worm</name>
    <dbReference type="NCBI Taxonomy" id="37621"/>
    <lineage>
        <taxon>Eukaryota</taxon>
        <taxon>Metazoa</taxon>
        <taxon>Ecdysozoa</taxon>
        <taxon>Scalidophora</taxon>
        <taxon>Priapulida</taxon>
        <taxon>Priapulimorpha</taxon>
        <taxon>Priapulimorphida</taxon>
        <taxon>Priapulidae</taxon>
        <taxon>Priapulus</taxon>
    </lineage>
</organism>
<dbReference type="Pfam" id="PF17004">
    <property type="entry name" value="SRP_TPR_like"/>
    <property type="match status" value="1"/>
</dbReference>
<dbReference type="InterPro" id="IPR019734">
    <property type="entry name" value="TPR_rpt"/>
</dbReference>
<dbReference type="SUPFAM" id="SSF48452">
    <property type="entry name" value="TPR-like"/>
    <property type="match status" value="3"/>
</dbReference>
<evidence type="ECO:0000256" key="1">
    <source>
        <dbReference type="ARBA" id="ARBA00004240"/>
    </source>
</evidence>
<name>A0ABM1ET60_PRICU</name>
<dbReference type="Proteomes" id="UP000695022">
    <property type="component" value="Unplaced"/>
</dbReference>
<evidence type="ECO:0000256" key="6">
    <source>
        <dbReference type="ARBA" id="ARBA00022824"/>
    </source>
</evidence>
<dbReference type="PROSITE" id="PS50005">
    <property type="entry name" value="TPR"/>
    <property type="match status" value="1"/>
</dbReference>
<dbReference type="GeneID" id="106815436"/>
<dbReference type="InterPro" id="IPR026270">
    <property type="entry name" value="SRP72"/>
</dbReference>
<evidence type="ECO:0000256" key="7">
    <source>
        <dbReference type="ARBA" id="ARBA00023135"/>
    </source>
</evidence>
<evidence type="ECO:0000256" key="10">
    <source>
        <dbReference type="PROSITE-ProRule" id="PRU00339"/>
    </source>
</evidence>
<feature type="domain" description="Signal recognition particle SRP72 subunit RNA-binding" evidence="12">
    <location>
        <begin position="540"/>
        <end position="591"/>
    </location>
</feature>
<dbReference type="InterPro" id="IPR031545">
    <property type="entry name" value="SRP72_TPR-like"/>
</dbReference>
<keyword evidence="7 9" id="KW-0733">Signal recognition particle</keyword>
<evidence type="ECO:0000313" key="14">
    <source>
        <dbReference type="RefSeq" id="XP_014675381.1"/>
    </source>
</evidence>
<feature type="repeat" description="TPR" evidence="10">
    <location>
        <begin position="224"/>
        <end position="257"/>
    </location>
</feature>
<protein>
    <recommendedName>
        <fullName evidence="4 9">Signal recognition particle subunit SRP72</fullName>
    </recommendedName>
</protein>
<feature type="compositionally biased region" description="Low complexity" evidence="11">
    <location>
        <begin position="618"/>
        <end position="630"/>
    </location>
</feature>
<dbReference type="RefSeq" id="XP_014675381.1">
    <property type="nucleotide sequence ID" value="XM_014819895.1"/>
</dbReference>
<evidence type="ECO:0000256" key="3">
    <source>
        <dbReference type="ARBA" id="ARBA00007676"/>
    </source>
</evidence>
<dbReference type="InterPro" id="IPR011990">
    <property type="entry name" value="TPR-like_helical_dom_sf"/>
</dbReference>
<evidence type="ECO:0000256" key="4">
    <source>
        <dbReference type="ARBA" id="ARBA00018350"/>
    </source>
</evidence>
<evidence type="ECO:0000256" key="2">
    <source>
        <dbReference type="ARBA" id="ARBA00004496"/>
    </source>
</evidence>
<evidence type="ECO:0000259" key="12">
    <source>
        <dbReference type="Pfam" id="PF08492"/>
    </source>
</evidence>
<dbReference type="SMART" id="SM00028">
    <property type="entry name" value="TPR"/>
    <property type="match status" value="2"/>
</dbReference>
<evidence type="ECO:0000256" key="9">
    <source>
        <dbReference type="PIRNR" id="PIRNR038922"/>
    </source>
</evidence>
<evidence type="ECO:0000256" key="5">
    <source>
        <dbReference type="ARBA" id="ARBA00022490"/>
    </source>
</evidence>
<comment type="subcellular location">
    <subcellularLocation>
        <location evidence="2 9">Cytoplasm</location>
    </subcellularLocation>
    <subcellularLocation>
        <location evidence="1">Endoplasmic reticulum</location>
    </subcellularLocation>
</comment>
<feature type="compositionally biased region" description="Basic and acidic residues" evidence="11">
    <location>
        <begin position="577"/>
        <end position="589"/>
    </location>
</feature>
<keyword evidence="6" id="KW-0256">Endoplasmic reticulum</keyword>
<dbReference type="PIRSF" id="PIRSF038922">
    <property type="entry name" value="SRP72"/>
    <property type="match status" value="1"/>
</dbReference>
<evidence type="ECO:0000256" key="11">
    <source>
        <dbReference type="SAM" id="MobiDB-lite"/>
    </source>
</evidence>
<gene>
    <name evidence="14" type="primary">LOC106815436</name>
</gene>
<keyword evidence="8 9" id="KW-0687">Ribonucleoprotein</keyword>
<keyword evidence="10" id="KW-0802">TPR repeat</keyword>
<evidence type="ECO:0000256" key="8">
    <source>
        <dbReference type="ARBA" id="ARBA00023274"/>
    </source>
</evidence>
<reference evidence="14" key="1">
    <citation type="submission" date="2025-08" db="UniProtKB">
        <authorList>
            <consortium name="RefSeq"/>
        </authorList>
    </citation>
    <scope>IDENTIFICATION</scope>
</reference>
<sequence length="664" mass="74350">MANASQATVNISGLFAELNRLGKNQEHERALRTVNKILKEVPDDGKAFHCKVVCLIQLSRFDEALKLIYKTPQLSSELIFEKAYCQYRLNQVQESLTTLRNVTNPSDKIKELLGQVLYRLEKSAECFDVYRDLVKNLTDDYEEERETNLAAVLAALSAQNNPKADQYGLREETYELSYNSACYLLGKKDFAAAEEKLRRAESLCRKGFEGDEDATEEEIDAELEIIRVQLGYVLQMQGKPEQALKLYNQVLKQKPSDVGVAAVAFNNIVVFNKDQNLFDSKKKMRAATSDNLKYKLNSAQQRAIAFNQCLLYMHSNQSEQCRKSSNRLQAEQPASDIPHLILVAQLCKEKQVNKAIQYLQNYVTKSESSSRSLQLTLAQLHLQLGNLGQACELLQSLGEISHKPGVVSALVALYSSLENTEAASEVLMNAVKWYKEHDPTSPDLGVIIRESAQFHLRHGKSDIAVKMLEQVRRDNPSDLKILAQLITAYCQVDPAKADELSREMPSVQTLAADIDVDALESANTAIGGATKYMKKLAAKQEMTPGSPSQQEELLKKRRKKKRRGKLPKNYDTTSDPDPERWLPKRERSNYKGRRKDKRKDIGKGPQGAVGGSQELDASKASPSTSAAASPHPTPSPATAPQGPRQNRPQSQQLKKKKKGKGNKW</sequence>
<proteinExistence type="inferred from homology"/>
<feature type="compositionally biased region" description="Basic residues" evidence="11">
    <location>
        <begin position="653"/>
        <end position="664"/>
    </location>
</feature>
<keyword evidence="5 9" id="KW-0963">Cytoplasm</keyword>
<feature type="compositionally biased region" description="Polar residues" evidence="11">
    <location>
        <begin position="643"/>
        <end position="652"/>
    </location>
</feature>
<comment type="similarity">
    <text evidence="3 9">Belongs to the SRP72 family.</text>
</comment>
<accession>A0ABM1ET60</accession>
<comment type="function">
    <text evidence="9">Component of the signal recognition particle (SRP) complex, a ribonucleoprotein complex that mediates the cotranslational targeting of secretory and membrane proteins to the endoplasmic reticulum (ER).</text>
</comment>
<dbReference type="PANTHER" id="PTHR14094:SF9">
    <property type="entry name" value="SIGNAL RECOGNITION PARTICLE SUBUNIT SRP72"/>
    <property type="match status" value="1"/>
</dbReference>
<dbReference type="Gene3D" id="1.25.40.10">
    <property type="entry name" value="Tetratricopeptide repeat domain"/>
    <property type="match status" value="3"/>
</dbReference>
<keyword evidence="13" id="KW-1185">Reference proteome</keyword>
<feature type="region of interest" description="Disordered" evidence="11">
    <location>
        <begin position="539"/>
        <end position="664"/>
    </location>
</feature>
<dbReference type="PANTHER" id="PTHR14094">
    <property type="entry name" value="SIGNAL RECOGNITION PARTICLE 72"/>
    <property type="match status" value="1"/>
</dbReference>
<dbReference type="Pfam" id="PF13174">
    <property type="entry name" value="TPR_6"/>
    <property type="match status" value="1"/>
</dbReference>
<feature type="compositionally biased region" description="Basic residues" evidence="11">
    <location>
        <begin position="555"/>
        <end position="566"/>
    </location>
</feature>